<comment type="caution">
    <text evidence="2">The sequence shown here is derived from an EMBL/GenBank/DDBJ whole genome shotgun (WGS) entry which is preliminary data.</text>
</comment>
<keyword evidence="1" id="KW-1133">Transmembrane helix</keyword>
<dbReference type="Pfam" id="PF10097">
    <property type="entry name" value="DUF2335"/>
    <property type="match status" value="1"/>
</dbReference>
<evidence type="ECO:0000313" key="3">
    <source>
        <dbReference type="Proteomes" id="UP001597560"/>
    </source>
</evidence>
<dbReference type="InterPro" id="IPR019284">
    <property type="entry name" value="RP532"/>
</dbReference>
<protein>
    <submittedName>
        <fullName evidence="2">DUF2335 domain-containing protein</fullName>
    </submittedName>
</protein>
<feature type="transmembrane region" description="Helical" evidence="1">
    <location>
        <begin position="115"/>
        <end position="134"/>
    </location>
</feature>
<accession>A0ABW6AYB4</accession>
<feature type="transmembrane region" description="Helical" evidence="1">
    <location>
        <begin position="140"/>
        <end position="159"/>
    </location>
</feature>
<evidence type="ECO:0000313" key="2">
    <source>
        <dbReference type="EMBL" id="MFD2961024.1"/>
    </source>
</evidence>
<proteinExistence type="predicted"/>
<evidence type="ECO:0000256" key="1">
    <source>
        <dbReference type="SAM" id="Phobius"/>
    </source>
</evidence>
<dbReference type="Proteomes" id="UP001597560">
    <property type="component" value="Unassembled WGS sequence"/>
</dbReference>
<dbReference type="RefSeq" id="WP_377609241.1">
    <property type="nucleotide sequence ID" value="NZ_JBHUPA010000002.1"/>
</dbReference>
<sequence length="168" mass="18648">MTADNTENQKSDDKKEIHEEKVDLIKAVKSINPKVLEGVSQKKKAEIIQVFSQAAVSIQKSRSGPLPSPEDLAEYANIIPNGAERIMAMAEKEQNHRHDLNNTISRRELNQSSTGQWLGFFIVIFIAGMCGWLMFLGHSIAGMIGVVSALGTLLTVFILKKVEDKKKQ</sequence>
<reference evidence="3" key="1">
    <citation type="journal article" date="2019" name="Int. J. Syst. Evol. Microbiol.">
        <title>The Global Catalogue of Microorganisms (GCM) 10K type strain sequencing project: providing services to taxonomists for standard genome sequencing and annotation.</title>
        <authorList>
            <consortium name="The Broad Institute Genomics Platform"/>
            <consortium name="The Broad Institute Genome Sequencing Center for Infectious Disease"/>
            <person name="Wu L."/>
            <person name="Ma J."/>
        </authorList>
    </citation>
    <scope>NUCLEOTIDE SEQUENCE [LARGE SCALE GENOMIC DNA]</scope>
    <source>
        <strain evidence="3">KCTC 23098</strain>
    </source>
</reference>
<name>A0ABW6AYB4_9SPHI</name>
<keyword evidence="3" id="KW-1185">Reference proteome</keyword>
<dbReference type="EMBL" id="JBHUPA010000002">
    <property type="protein sequence ID" value="MFD2961024.1"/>
    <property type="molecule type" value="Genomic_DNA"/>
</dbReference>
<gene>
    <name evidence="2" type="ORF">ACFS6J_04455</name>
</gene>
<keyword evidence="1" id="KW-0812">Transmembrane</keyword>
<organism evidence="2 3">
    <name type="scientific">Olivibacter jilunii</name>
    <dbReference type="NCBI Taxonomy" id="985016"/>
    <lineage>
        <taxon>Bacteria</taxon>
        <taxon>Pseudomonadati</taxon>
        <taxon>Bacteroidota</taxon>
        <taxon>Sphingobacteriia</taxon>
        <taxon>Sphingobacteriales</taxon>
        <taxon>Sphingobacteriaceae</taxon>
        <taxon>Olivibacter</taxon>
    </lineage>
</organism>
<keyword evidence="1" id="KW-0472">Membrane</keyword>